<evidence type="ECO:0000256" key="4">
    <source>
        <dbReference type="ARBA" id="ARBA00023273"/>
    </source>
</evidence>
<feature type="domain" description="DM10" evidence="5">
    <location>
        <begin position="38"/>
        <end position="88"/>
    </location>
</feature>
<keyword evidence="7" id="KW-1185">Reference proteome</keyword>
<evidence type="ECO:0000256" key="3">
    <source>
        <dbReference type="ARBA" id="ARBA00023212"/>
    </source>
</evidence>
<feature type="non-terminal residue" evidence="6">
    <location>
        <position position="99"/>
    </location>
</feature>
<reference evidence="6 7" key="1">
    <citation type="submission" date="2013-11" db="EMBL/GenBank/DDBJ databases">
        <title>Genome sequencing of Stegodyphus mimosarum.</title>
        <authorList>
            <person name="Bechsgaard J."/>
        </authorList>
    </citation>
    <scope>NUCLEOTIDE SEQUENCE [LARGE SCALE GENOMIC DNA]</scope>
</reference>
<keyword evidence="4" id="KW-0966">Cell projection</keyword>
<organism evidence="6 7">
    <name type="scientific">Stegodyphus mimosarum</name>
    <name type="common">African social velvet spider</name>
    <dbReference type="NCBI Taxonomy" id="407821"/>
    <lineage>
        <taxon>Eukaryota</taxon>
        <taxon>Metazoa</taxon>
        <taxon>Ecdysozoa</taxon>
        <taxon>Arthropoda</taxon>
        <taxon>Chelicerata</taxon>
        <taxon>Arachnida</taxon>
        <taxon>Araneae</taxon>
        <taxon>Araneomorphae</taxon>
        <taxon>Entelegynae</taxon>
        <taxon>Eresoidea</taxon>
        <taxon>Eresidae</taxon>
        <taxon>Stegodyphus</taxon>
    </lineage>
</organism>
<evidence type="ECO:0000313" key="7">
    <source>
        <dbReference type="Proteomes" id="UP000054359"/>
    </source>
</evidence>
<dbReference type="AlphaFoldDB" id="A0A087TF27"/>
<dbReference type="Proteomes" id="UP000054359">
    <property type="component" value="Unassembled WGS sequence"/>
</dbReference>
<dbReference type="OrthoDB" id="6360546at2759"/>
<keyword evidence="2" id="KW-0963">Cytoplasm</keyword>
<gene>
    <name evidence="6" type="ORF">X975_24466</name>
</gene>
<dbReference type="InterPro" id="IPR006602">
    <property type="entry name" value="DM10_dom"/>
</dbReference>
<proteinExistence type="predicted"/>
<keyword evidence="3" id="KW-0206">Cytoskeleton</keyword>
<dbReference type="Gene3D" id="2.30.29.170">
    <property type="match status" value="1"/>
</dbReference>
<evidence type="ECO:0000256" key="1">
    <source>
        <dbReference type="ARBA" id="ARBA00004430"/>
    </source>
</evidence>
<accession>A0A087TF27</accession>
<name>A0A087TF27_STEMI</name>
<evidence type="ECO:0000259" key="5">
    <source>
        <dbReference type="Pfam" id="PF06565"/>
    </source>
</evidence>
<comment type="subcellular location">
    <subcellularLocation>
        <location evidence="1">Cytoplasm</location>
        <location evidence="1">Cytoskeleton</location>
        <location evidence="1">Cilium axoneme</location>
    </subcellularLocation>
</comment>
<evidence type="ECO:0000313" key="6">
    <source>
        <dbReference type="EMBL" id="KFM63716.1"/>
    </source>
</evidence>
<dbReference type="Pfam" id="PF06565">
    <property type="entry name" value="DM10_dom"/>
    <property type="match status" value="1"/>
</dbReference>
<dbReference type="GO" id="GO:0005930">
    <property type="term" value="C:axoneme"/>
    <property type="evidence" value="ECO:0007669"/>
    <property type="project" value="UniProtKB-SubCell"/>
</dbReference>
<dbReference type="EMBL" id="KK114930">
    <property type="protein sequence ID" value="KFM63716.1"/>
    <property type="molecule type" value="Genomic_DNA"/>
</dbReference>
<protein>
    <recommendedName>
        <fullName evidence="5">DM10 domain-containing protein</fullName>
    </recommendedName>
</protein>
<evidence type="ECO:0000256" key="2">
    <source>
        <dbReference type="ARBA" id="ARBA00022490"/>
    </source>
</evidence>
<sequence>MGFKLKTPITEFFHLLPKNEEQKDFRRRTASQKAYKLAHFLENYPKMLRFYGIWQDNKVAKGKNLYVILLVSLTDGTFKIIEDRKLDSRSYDTRLVLKP</sequence>